<dbReference type="Gene3D" id="3.40.50.300">
    <property type="entry name" value="P-loop containing nucleotide triphosphate hydrolases"/>
    <property type="match status" value="2"/>
</dbReference>
<dbReference type="SUPFAM" id="SSF52540">
    <property type="entry name" value="P-loop containing nucleoside triphosphate hydrolases"/>
    <property type="match status" value="1"/>
</dbReference>
<evidence type="ECO:0000256" key="4">
    <source>
        <dbReference type="ARBA" id="ARBA00022801"/>
    </source>
</evidence>
<evidence type="ECO:0000259" key="14">
    <source>
        <dbReference type="PROSITE" id="PS51194"/>
    </source>
</evidence>
<evidence type="ECO:0000256" key="9">
    <source>
        <dbReference type="ARBA" id="ARBA00034617"/>
    </source>
</evidence>
<evidence type="ECO:0000313" key="15">
    <source>
        <dbReference type="EMBL" id="OZC04604.1"/>
    </source>
</evidence>
<dbReference type="Pfam" id="PF00270">
    <property type="entry name" value="DEAD"/>
    <property type="match status" value="1"/>
</dbReference>
<dbReference type="InterPro" id="IPR014001">
    <property type="entry name" value="Helicase_ATP-bd"/>
</dbReference>
<dbReference type="Pfam" id="PF16124">
    <property type="entry name" value="RecQ_Zn_bind"/>
    <property type="match status" value="1"/>
</dbReference>
<dbReference type="GO" id="GO:0003677">
    <property type="term" value="F:DNA binding"/>
    <property type="evidence" value="ECO:0007669"/>
    <property type="project" value="UniProtKB-KW"/>
</dbReference>
<dbReference type="InterPro" id="IPR004589">
    <property type="entry name" value="DNA_helicase_ATP-dep_RecQ"/>
</dbReference>
<keyword evidence="16" id="KW-1185">Reference proteome</keyword>
<dbReference type="GO" id="GO:0009378">
    <property type="term" value="F:four-way junction helicase activity"/>
    <property type="evidence" value="ECO:0007669"/>
    <property type="project" value="TreeGrafter"/>
</dbReference>
<keyword evidence="5" id="KW-0347">Helicase</keyword>
<dbReference type="SMART" id="SM00490">
    <property type="entry name" value="HELICc"/>
    <property type="match status" value="1"/>
</dbReference>
<comment type="similarity">
    <text evidence="1">Belongs to the helicase family. RecQ subfamily.</text>
</comment>
<dbReference type="Gene3D" id="1.10.10.10">
    <property type="entry name" value="Winged helix-like DNA-binding domain superfamily/Winged helix DNA-binding domain"/>
    <property type="match status" value="1"/>
</dbReference>
<dbReference type="InterPro" id="IPR011545">
    <property type="entry name" value="DEAD/DEAH_box_helicase_dom"/>
</dbReference>
<proteinExistence type="inferred from homology"/>
<evidence type="ECO:0000259" key="13">
    <source>
        <dbReference type="PROSITE" id="PS51192"/>
    </source>
</evidence>
<feature type="domain" description="Helicase C-terminal" evidence="14">
    <location>
        <begin position="226"/>
        <end position="372"/>
    </location>
</feature>
<dbReference type="InterPro" id="IPR027417">
    <property type="entry name" value="P-loop_NTPase"/>
</dbReference>
<dbReference type="PANTHER" id="PTHR13710">
    <property type="entry name" value="DNA HELICASE RECQ FAMILY MEMBER"/>
    <property type="match status" value="1"/>
</dbReference>
<evidence type="ECO:0000256" key="12">
    <source>
        <dbReference type="ARBA" id="ARBA00044550"/>
    </source>
</evidence>
<dbReference type="Pfam" id="PF00271">
    <property type="entry name" value="Helicase_C"/>
    <property type="match status" value="1"/>
</dbReference>
<dbReference type="GO" id="GO:0030894">
    <property type="term" value="C:replisome"/>
    <property type="evidence" value="ECO:0007669"/>
    <property type="project" value="TreeGrafter"/>
</dbReference>
<evidence type="ECO:0000256" key="2">
    <source>
        <dbReference type="ARBA" id="ARBA00022723"/>
    </source>
</evidence>
<dbReference type="GO" id="GO:0046872">
    <property type="term" value="F:metal ion binding"/>
    <property type="evidence" value="ECO:0007669"/>
    <property type="project" value="UniProtKB-KW"/>
</dbReference>
<dbReference type="PANTHER" id="PTHR13710:SF105">
    <property type="entry name" value="ATP-DEPENDENT DNA HELICASE Q1"/>
    <property type="match status" value="1"/>
</dbReference>
<evidence type="ECO:0000256" key="5">
    <source>
        <dbReference type="ARBA" id="ARBA00022806"/>
    </source>
</evidence>
<dbReference type="GO" id="GO:0043138">
    <property type="term" value="F:3'-5' DNA helicase activity"/>
    <property type="evidence" value="ECO:0007669"/>
    <property type="project" value="UniProtKB-EC"/>
</dbReference>
<dbReference type="InterPro" id="IPR032284">
    <property type="entry name" value="RecQ_Zn-bd"/>
</dbReference>
<keyword evidence="8" id="KW-0413">Isomerase</keyword>
<keyword evidence="4" id="KW-0378">Hydrolase</keyword>
<evidence type="ECO:0000256" key="8">
    <source>
        <dbReference type="ARBA" id="ARBA00023235"/>
    </source>
</evidence>
<dbReference type="GO" id="GO:0016787">
    <property type="term" value="F:hydrolase activity"/>
    <property type="evidence" value="ECO:0007669"/>
    <property type="project" value="UniProtKB-KW"/>
</dbReference>
<keyword evidence="2" id="KW-0479">Metal-binding</keyword>
<evidence type="ECO:0000256" key="3">
    <source>
        <dbReference type="ARBA" id="ARBA00022741"/>
    </source>
</evidence>
<evidence type="ECO:0000256" key="6">
    <source>
        <dbReference type="ARBA" id="ARBA00022840"/>
    </source>
</evidence>
<dbReference type="GO" id="GO:0005737">
    <property type="term" value="C:cytoplasm"/>
    <property type="evidence" value="ECO:0007669"/>
    <property type="project" value="TreeGrafter"/>
</dbReference>
<dbReference type="Proteomes" id="UP000216446">
    <property type="component" value="Unassembled WGS sequence"/>
</dbReference>
<gene>
    <name evidence="15" type="ORF">BSZ36_05530</name>
</gene>
<keyword evidence="3" id="KW-0547">Nucleotide-binding</keyword>
<evidence type="ECO:0000256" key="10">
    <source>
        <dbReference type="ARBA" id="ARBA00034808"/>
    </source>
</evidence>
<dbReference type="InParanoid" id="A0A259U445"/>
<dbReference type="AlphaFoldDB" id="A0A259U445"/>
<dbReference type="InterPro" id="IPR036388">
    <property type="entry name" value="WH-like_DNA-bd_sf"/>
</dbReference>
<organism evidence="15 16">
    <name type="scientific">Rubricoccus marinus</name>
    <dbReference type="NCBI Taxonomy" id="716817"/>
    <lineage>
        <taxon>Bacteria</taxon>
        <taxon>Pseudomonadati</taxon>
        <taxon>Rhodothermota</taxon>
        <taxon>Rhodothermia</taxon>
        <taxon>Rhodothermales</taxon>
        <taxon>Rubricoccaceae</taxon>
        <taxon>Rubricoccus</taxon>
    </lineage>
</organism>
<dbReference type="EC" id="5.6.2.4" evidence="10"/>
<dbReference type="InterPro" id="IPR001650">
    <property type="entry name" value="Helicase_C-like"/>
</dbReference>
<dbReference type="GO" id="GO:0043590">
    <property type="term" value="C:bacterial nucleoid"/>
    <property type="evidence" value="ECO:0007669"/>
    <property type="project" value="TreeGrafter"/>
</dbReference>
<evidence type="ECO:0000313" key="16">
    <source>
        <dbReference type="Proteomes" id="UP000216446"/>
    </source>
</evidence>
<feature type="domain" description="Helicase ATP-binding" evidence="13">
    <location>
        <begin position="29"/>
        <end position="202"/>
    </location>
</feature>
<comment type="catalytic activity">
    <reaction evidence="9">
        <text>Couples ATP hydrolysis with the unwinding of duplex DNA by translocating in the 3'-5' direction.</text>
        <dbReference type="EC" id="5.6.2.4"/>
    </reaction>
</comment>
<dbReference type="PROSITE" id="PS51192">
    <property type="entry name" value="HELICASE_ATP_BIND_1"/>
    <property type="match status" value="1"/>
</dbReference>
<evidence type="ECO:0000256" key="7">
    <source>
        <dbReference type="ARBA" id="ARBA00023125"/>
    </source>
</evidence>
<dbReference type="GO" id="GO:0006281">
    <property type="term" value="P:DNA repair"/>
    <property type="evidence" value="ECO:0007669"/>
    <property type="project" value="TreeGrafter"/>
</dbReference>
<evidence type="ECO:0000256" key="11">
    <source>
        <dbReference type="ARBA" id="ARBA00044535"/>
    </source>
</evidence>
<sequence length="650" mass="70256">MPDAPAASLDVLRQRWGYSAFRPGQAEAIGAVCEGRDVLAVLPTGGGKSLVYQVPALVRPGVALVVSPLIALMRDQVDALHARGVRAAMAHGGLSRRDQEQLWTDAEFGRYQLIYLTPERLQTDLFQSRAPRLPVSLLAIDEAHCISEWGHDFRPAYRRIASARGLLTTASGERSPVVAVTATATPEVRRDIVAQLELQDPELVVRGFDRPNLVWSVLHAENKAQTVLDVFEGVPGPGLIYAGTRKATEQWARRLAAAGMSAEAYHAGLAPEARTNVQRRWIAGETRVIAATSAFGMGIDKADVRAVVHTALPPTVEAYYQEAGRAGRDGERAYCALVIGPRDEALPRAMAANSHPSPAQVQAVYEAAGSLAGLAIGSEPDGPTRVDPSRLATLASVPEPLARAALQHLAEQGAWSIRDARPDRVRVRVHQTAPALLAYAEMQKPPLARFITALLRTLPPEAFGDGADVRLEKLTRATELSEPRVLAGLDFLQQREIVSTTRGAGVDLVWAASRATSAPIDAAALARGQRRASRGLDHVVRYAQSVGCRRQHLLAYFGESAPSRCGRCDVCLGRHRPAAVTPEDESDLITILGAVERDEPRASWLPDTSPRRRNALADWLLAEGLLDLAEPLADVYALTPKGLKALRRRS</sequence>
<dbReference type="SMART" id="SM00487">
    <property type="entry name" value="DEXDc"/>
    <property type="match status" value="1"/>
</dbReference>
<name>A0A259U445_9BACT</name>
<dbReference type="GO" id="GO:0006310">
    <property type="term" value="P:DNA recombination"/>
    <property type="evidence" value="ECO:0007669"/>
    <property type="project" value="InterPro"/>
</dbReference>
<reference evidence="15 16" key="1">
    <citation type="submission" date="2016-11" db="EMBL/GenBank/DDBJ databases">
        <title>Study of marine rhodopsin-containing bacteria.</title>
        <authorList>
            <person name="Yoshizawa S."/>
            <person name="Kumagai Y."/>
            <person name="Kogure K."/>
        </authorList>
    </citation>
    <scope>NUCLEOTIDE SEQUENCE [LARGE SCALE GENOMIC DNA]</scope>
    <source>
        <strain evidence="15 16">SG-29</strain>
    </source>
</reference>
<accession>A0A259U445</accession>
<comment type="caution">
    <text evidence="15">The sequence shown here is derived from an EMBL/GenBank/DDBJ whole genome shotgun (WGS) entry which is preliminary data.</text>
</comment>
<keyword evidence="7" id="KW-0238">DNA-binding</keyword>
<protein>
    <recommendedName>
        <fullName evidence="11">ATP-dependent DNA helicase RecQ</fullName>
        <ecNumber evidence="10">5.6.2.4</ecNumber>
    </recommendedName>
    <alternativeName>
        <fullName evidence="12">DNA 3'-5' helicase RecQ</fullName>
    </alternativeName>
</protein>
<evidence type="ECO:0000256" key="1">
    <source>
        <dbReference type="ARBA" id="ARBA00005446"/>
    </source>
</evidence>
<dbReference type="CDD" id="cd17920">
    <property type="entry name" value="DEXHc_RecQ"/>
    <property type="match status" value="1"/>
</dbReference>
<dbReference type="FunFam" id="3.40.50.300:FF:001389">
    <property type="entry name" value="ATP-dependent DNA helicase RecQ"/>
    <property type="match status" value="1"/>
</dbReference>
<keyword evidence="6" id="KW-0067">ATP-binding</keyword>
<dbReference type="NCBIfam" id="TIGR00614">
    <property type="entry name" value="recQ_fam"/>
    <property type="match status" value="1"/>
</dbReference>
<dbReference type="EMBL" id="MQWB01000001">
    <property type="protein sequence ID" value="OZC04604.1"/>
    <property type="molecule type" value="Genomic_DNA"/>
</dbReference>
<dbReference type="GO" id="GO:0005524">
    <property type="term" value="F:ATP binding"/>
    <property type="evidence" value="ECO:0007669"/>
    <property type="project" value="UniProtKB-KW"/>
</dbReference>
<dbReference type="PROSITE" id="PS51194">
    <property type="entry name" value="HELICASE_CTER"/>
    <property type="match status" value="1"/>
</dbReference>